<evidence type="ECO:0000256" key="1">
    <source>
        <dbReference type="SAM" id="MobiDB-lite"/>
    </source>
</evidence>
<dbReference type="STRING" id="1802397.A3J43_04280"/>
<feature type="transmembrane region" description="Helical" evidence="2">
    <location>
        <begin position="48"/>
        <end position="66"/>
    </location>
</feature>
<name>A0A1F7UHQ3_9BACT</name>
<accession>A0A1F7UHQ3</accession>
<proteinExistence type="predicted"/>
<comment type="caution">
    <text evidence="3">The sequence shown here is derived from an EMBL/GenBank/DDBJ whole genome shotgun (WGS) entry which is preliminary data.</text>
</comment>
<feature type="region of interest" description="Disordered" evidence="1">
    <location>
        <begin position="98"/>
        <end position="118"/>
    </location>
</feature>
<dbReference type="AlphaFoldDB" id="A0A1F7UHQ3"/>
<sequence>MDQFIVPQFIDVEDKILGPITTRQFVMMIVGGLFLVLAYSLFDISLFIFLFIIVAGLIALFGFYKVNGRPFHFFIVSFLQVGFKPRVRIWRKEDDAFPADVGEETGDDKERRPPVKHASRARLAELALMVDTGGVYEGEEMQNAKLKTQN</sequence>
<evidence type="ECO:0000313" key="4">
    <source>
        <dbReference type="Proteomes" id="UP000176604"/>
    </source>
</evidence>
<evidence type="ECO:0000313" key="3">
    <source>
        <dbReference type="EMBL" id="OGL77793.1"/>
    </source>
</evidence>
<dbReference type="EMBL" id="MGEF01000051">
    <property type="protein sequence ID" value="OGL77793.1"/>
    <property type="molecule type" value="Genomic_DNA"/>
</dbReference>
<protein>
    <recommendedName>
        <fullName evidence="5">PrgI family protein</fullName>
    </recommendedName>
</protein>
<gene>
    <name evidence="3" type="ORF">A3J43_04280</name>
</gene>
<feature type="transmembrane region" description="Helical" evidence="2">
    <location>
        <begin position="25"/>
        <end position="42"/>
    </location>
</feature>
<organism evidence="3 4">
    <name type="scientific">Candidatus Uhrbacteria bacterium RIFCSPHIGHO2_12_FULL_54_23</name>
    <dbReference type="NCBI Taxonomy" id="1802397"/>
    <lineage>
        <taxon>Bacteria</taxon>
        <taxon>Candidatus Uhriibacteriota</taxon>
    </lineage>
</organism>
<dbReference type="InterPro" id="IPR024414">
    <property type="entry name" value="Uncharacterised_PrgI"/>
</dbReference>
<dbReference type="Proteomes" id="UP000176604">
    <property type="component" value="Unassembled WGS sequence"/>
</dbReference>
<keyword evidence="2" id="KW-1133">Transmembrane helix</keyword>
<keyword evidence="2" id="KW-0472">Membrane</keyword>
<dbReference type="Pfam" id="PF12666">
    <property type="entry name" value="PrgI"/>
    <property type="match status" value="1"/>
</dbReference>
<keyword evidence="2" id="KW-0812">Transmembrane</keyword>
<evidence type="ECO:0008006" key="5">
    <source>
        <dbReference type="Google" id="ProtNLM"/>
    </source>
</evidence>
<reference evidence="3 4" key="1">
    <citation type="journal article" date="2016" name="Nat. Commun.">
        <title>Thousands of microbial genomes shed light on interconnected biogeochemical processes in an aquifer system.</title>
        <authorList>
            <person name="Anantharaman K."/>
            <person name="Brown C.T."/>
            <person name="Hug L.A."/>
            <person name="Sharon I."/>
            <person name="Castelle C.J."/>
            <person name="Probst A.J."/>
            <person name="Thomas B.C."/>
            <person name="Singh A."/>
            <person name="Wilkins M.J."/>
            <person name="Karaoz U."/>
            <person name="Brodie E.L."/>
            <person name="Williams K.H."/>
            <person name="Hubbard S.S."/>
            <person name="Banfield J.F."/>
        </authorList>
    </citation>
    <scope>NUCLEOTIDE SEQUENCE [LARGE SCALE GENOMIC DNA]</scope>
</reference>
<evidence type="ECO:0000256" key="2">
    <source>
        <dbReference type="SAM" id="Phobius"/>
    </source>
</evidence>